<protein>
    <submittedName>
        <fullName evidence="4">Glycosyl transferase family 1</fullName>
    </submittedName>
</protein>
<dbReference type="PANTHER" id="PTHR46401:SF2">
    <property type="entry name" value="GLYCOSYLTRANSFERASE WBBK-RELATED"/>
    <property type="match status" value="1"/>
</dbReference>
<organism evidence="4 5">
    <name type="scientific">Roseivivax isoporae LMG 25204</name>
    <dbReference type="NCBI Taxonomy" id="1449351"/>
    <lineage>
        <taxon>Bacteria</taxon>
        <taxon>Pseudomonadati</taxon>
        <taxon>Pseudomonadota</taxon>
        <taxon>Alphaproteobacteria</taxon>
        <taxon>Rhodobacterales</taxon>
        <taxon>Roseobacteraceae</taxon>
        <taxon>Roseivivax</taxon>
    </lineage>
</organism>
<evidence type="ECO:0000256" key="1">
    <source>
        <dbReference type="ARBA" id="ARBA00022679"/>
    </source>
</evidence>
<keyword evidence="5" id="KW-1185">Reference proteome</keyword>
<evidence type="ECO:0000259" key="3">
    <source>
        <dbReference type="Pfam" id="PF13439"/>
    </source>
</evidence>
<dbReference type="PATRIC" id="fig|1449351.3.peg.2195"/>
<dbReference type="PANTHER" id="PTHR46401">
    <property type="entry name" value="GLYCOSYLTRANSFERASE WBBK-RELATED"/>
    <property type="match status" value="1"/>
</dbReference>
<dbReference type="Gene3D" id="3.40.50.2000">
    <property type="entry name" value="Glycogen Phosphorylase B"/>
    <property type="match status" value="2"/>
</dbReference>
<feature type="domain" description="Glycosyltransferase subfamily 4-like N-terminal" evidence="3">
    <location>
        <begin position="65"/>
        <end position="158"/>
    </location>
</feature>
<dbReference type="RefSeq" id="WP_211238692.1">
    <property type="nucleotide sequence ID" value="NZ_JAME01000014.1"/>
</dbReference>
<evidence type="ECO:0000313" key="4">
    <source>
        <dbReference type="EMBL" id="ETX28925.1"/>
    </source>
</evidence>
<dbReference type="InterPro" id="IPR028098">
    <property type="entry name" value="Glyco_trans_4-like_N"/>
</dbReference>
<feature type="domain" description="Glycosyl transferase family 1" evidence="2">
    <location>
        <begin position="159"/>
        <end position="326"/>
    </location>
</feature>
<dbReference type="eggNOG" id="COG0438">
    <property type="taxonomic scope" value="Bacteria"/>
</dbReference>
<proteinExistence type="predicted"/>
<evidence type="ECO:0000259" key="2">
    <source>
        <dbReference type="Pfam" id="PF00534"/>
    </source>
</evidence>
<accession>X7F7Z7</accession>
<dbReference type="AlphaFoldDB" id="X7F7Z7"/>
<reference evidence="4 5" key="1">
    <citation type="submission" date="2014-01" db="EMBL/GenBank/DDBJ databases">
        <title>Roseivivax isoporae LMG 25204 Genome Sequencing.</title>
        <authorList>
            <person name="Lai Q."/>
            <person name="Li G."/>
            <person name="Shao Z."/>
        </authorList>
    </citation>
    <scope>NUCLEOTIDE SEQUENCE [LARGE SCALE GENOMIC DNA]</scope>
    <source>
        <strain evidence="4 5">LMG 25204</strain>
    </source>
</reference>
<sequence>MSATVTFALPGSLDALTGGTIYDRRLCEALTEAGRDVRPLLLDSGFPAPGAAGMDDALDRLAAVPADHVLVVDGLAFGALDTGGLGRIRAPVVAMVHHPLALESGLPDAEADRLFRSERDNLAHARHVLVPSPHTASILGERYGVDPGRVTVARPGTDRPALRPDPAEKAAPPLILAVGMLHPRKGHDVLIDALAGIAGLDWQAVIAGGERADGERARLVARAEGHGIADRVRLPGSVPRDALLDLYRRATVFALATRYEGYGIVFDEALLNGLPIVSCRAGAVPDTVPADAGRVVPVDDADAFAGALRALLSDADHRDRLARAAAAAGARLPGWGDTARVAAQVFDSLV</sequence>
<keyword evidence="1 4" id="KW-0808">Transferase</keyword>
<dbReference type="Proteomes" id="UP000023430">
    <property type="component" value="Unassembled WGS sequence"/>
</dbReference>
<dbReference type="STRING" id="1449351.RISW2_04220"/>
<dbReference type="Pfam" id="PF13439">
    <property type="entry name" value="Glyco_transf_4"/>
    <property type="match status" value="1"/>
</dbReference>
<dbReference type="EMBL" id="JAME01000014">
    <property type="protein sequence ID" value="ETX28925.1"/>
    <property type="molecule type" value="Genomic_DNA"/>
</dbReference>
<dbReference type="GO" id="GO:0016757">
    <property type="term" value="F:glycosyltransferase activity"/>
    <property type="evidence" value="ECO:0007669"/>
    <property type="project" value="InterPro"/>
</dbReference>
<dbReference type="CDD" id="cd03801">
    <property type="entry name" value="GT4_PimA-like"/>
    <property type="match status" value="1"/>
</dbReference>
<dbReference type="InterPro" id="IPR001296">
    <property type="entry name" value="Glyco_trans_1"/>
</dbReference>
<dbReference type="GO" id="GO:0009103">
    <property type="term" value="P:lipopolysaccharide biosynthetic process"/>
    <property type="evidence" value="ECO:0007669"/>
    <property type="project" value="TreeGrafter"/>
</dbReference>
<evidence type="ECO:0000313" key="5">
    <source>
        <dbReference type="Proteomes" id="UP000023430"/>
    </source>
</evidence>
<name>X7F7Z7_9RHOB</name>
<dbReference type="Pfam" id="PF00534">
    <property type="entry name" value="Glycos_transf_1"/>
    <property type="match status" value="1"/>
</dbReference>
<dbReference type="SUPFAM" id="SSF53756">
    <property type="entry name" value="UDP-Glycosyltransferase/glycogen phosphorylase"/>
    <property type="match status" value="1"/>
</dbReference>
<gene>
    <name evidence="4" type="ORF">RISW2_04220</name>
</gene>
<comment type="caution">
    <text evidence="4">The sequence shown here is derived from an EMBL/GenBank/DDBJ whole genome shotgun (WGS) entry which is preliminary data.</text>
</comment>